<protein>
    <submittedName>
        <fullName evidence="2">Uncharacterized protein</fullName>
    </submittedName>
</protein>
<dbReference type="EMBL" id="FORT01000023">
    <property type="protein sequence ID" value="SFK89798.1"/>
    <property type="molecule type" value="Genomic_DNA"/>
</dbReference>
<name>A0A1I4D874_9BACL</name>
<evidence type="ECO:0000313" key="2">
    <source>
        <dbReference type="EMBL" id="SFK89798.1"/>
    </source>
</evidence>
<keyword evidence="1" id="KW-1133">Transmembrane helix</keyword>
<dbReference type="Proteomes" id="UP000198915">
    <property type="component" value="Unassembled WGS sequence"/>
</dbReference>
<accession>A0A1I4D874</accession>
<reference evidence="3" key="1">
    <citation type="submission" date="2016-10" db="EMBL/GenBank/DDBJ databases">
        <authorList>
            <person name="Varghese N."/>
            <person name="Submissions S."/>
        </authorList>
    </citation>
    <scope>NUCLEOTIDE SEQUENCE [LARGE SCALE GENOMIC DNA]</scope>
    <source>
        <strain evidence="3">OK042</strain>
    </source>
</reference>
<sequence>MAMEQNGNRWTLAGTRWGDWRHWKKYQPTILYLLLLNVLYYYITYHHRLWYLHPQWPLNSELICVLGELIVFTSTVLIFLGRYPEGKLFSLR</sequence>
<keyword evidence="3" id="KW-1185">Reference proteome</keyword>
<dbReference type="AlphaFoldDB" id="A0A1I4D874"/>
<evidence type="ECO:0000256" key="1">
    <source>
        <dbReference type="SAM" id="Phobius"/>
    </source>
</evidence>
<keyword evidence="1" id="KW-0812">Transmembrane</keyword>
<gene>
    <name evidence="2" type="ORF">SAMN05518846_12329</name>
</gene>
<keyword evidence="1" id="KW-0472">Membrane</keyword>
<feature type="transmembrane region" description="Helical" evidence="1">
    <location>
        <begin position="63"/>
        <end position="83"/>
    </location>
</feature>
<dbReference type="STRING" id="1884381.SAMN05518846_12329"/>
<organism evidence="2 3">
    <name type="scientific">Brevibacillus centrosporus</name>
    <dbReference type="NCBI Taxonomy" id="54910"/>
    <lineage>
        <taxon>Bacteria</taxon>
        <taxon>Bacillati</taxon>
        <taxon>Bacillota</taxon>
        <taxon>Bacilli</taxon>
        <taxon>Bacillales</taxon>
        <taxon>Paenibacillaceae</taxon>
        <taxon>Brevibacillus</taxon>
    </lineage>
</organism>
<feature type="transmembrane region" description="Helical" evidence="1">
    <location>
        <begin position="26"/>
        <end position="43"/>
    </location>
</feature>
<proteinExistence type="predicted"/>
<dbReference type="RefSeq" id="WP_092276336.1">
    <property type="nucleotide sequence ID" value="NZ_BJOE01000002.1"/>
</dbReference>
<evidence type="ECO:0000313" key="3">
    <source>
        <dbReference type="Proteomes" id="UP000198915"/>
    </source>
</evidence>